<sequence length="48" mass="4976">MICIAISIKIQEMTVFSHSMGGHLGNLMHGGDPTVADTTKTVSSASIS</sequence>
<accession>A0AB36DLN6</accession>
<dbReference type="Proteomes" id="UP000078295">
    <property type="component" value="Unassembled WGS sequence"/>
</dbReference>
<comment type="caution">
    <text evidence="1">The sequence shown here is derived from an EMBL/GenBank/DDBJ whole genome shotgun (WGS) entry which is preliminary data.</text>
</comment>
<dbReference type="AlphaFoldDB" id="A0AB36DLN6"/>
<evidence type="ECO:0000313" key="1">
    <source>
        <dbReference type="EMBL" id="OAV23127.1"/>
    </source>
</evidence>
<name>A0AB36DLN6_MORCA</name>
<protein>
    <submittedName>
        <fullName evidence="1">Uncharacterized protein</fullName>
    </submittedName>
</protein>
<proteinExistence type="predicted"/>
<gene>
    <name evidence="1" type="ORF">AO370_1785</name>
</gene>
<organism evidence="1 2">
    <name type="scientific">Moraxella catarrhalis</name>
    <name type="common">Branhamella catarrhalis</name>
    <dbReference type="NCBI Taxonomy" id="480"/>
    <lineage>
        <taxon>Bacteria</taxon>
        <taxon>Pseudomonadati</taxon>
        <taxon>Pseudomonadota</taxon>
        <taxon>Gammaproteobacteria</taxon>
        <taxon>Moraxellales</taxon>
        <taxon>Moraxellaceae</taxon>
        <taxon>Moraxella</taxon>
    </lineage>
</organism>
<reference evidence="1 2" key="1">
    <citation type="journal article" date="2016" name="Genome Biol. Evol.">
        <title>Comparative Genomic Analyses of the Moraxella catarrhalis Serosensitive and Seroresistant Lineages Demonstrate Their Independent Evolution.</title>
        <authorList>
            <person name="Earl J.P."/>
            <person name="de Vries S.P."/>
            <person name="Ahmed A."/>
            <person name="Powell E."/>
            <person name="Schultz M.P."/>
            <person name="Hermans P.W."/>
            <person name="Hill D.J."/>
            <person name="Zhou Z."/>
            <person name="Constantinidou C.I."/>
            <person name="Hu F.Z."/>
            <person name="Bootsma H.J."/>
            <person name="Ehrlich G.D."/>
        </authorList>
    </citation>
    <scope>NUCLEOTIDE SEQUENCE [LARGE SCALE GENOMIC DNA]</scope>
    <source>
        <strain evidence="1 2">F23</strain>
    </source>
</reference>
<dbReference type="EMBL" id="LXHQ01000046">
    <property type="protein sequence ID" value="OAV23127.1"/>
    <property type="molecule type" value="Genomic_DNA"/>
</dbReference>
<evidence type="ECO:0000313" key="2">
    <source>
        <dbReference type="Proteomes" id="UP000078295"/>
    </source>
</evidence>